<proteinExistence type="predicted"/>
<evidence type="ECO:0000256" key="3">
    <source>
        <dbReference type="ARBA" id="ARBA00022989"/>
    </source>
</evidence>
<sequence length="454" mass="49903">MALAALTYLPPVFGLYISFFPVIFFALMSTCHQQSWGGFGVTAIMSGEAVTRVLAQRSETIEREPSDPVTTFSYINTTYLSPSDTMDLDTIIEVSITIALLVGLMQSLMGFLRLGFVSVYLSKSFIQALTTGASCHVVTSQVSNALGIDVPRQSGAFGIVKMWIDIFSKLPTLNWATVIVSLISLVLLIIMGIMNERWKEQLIVPIPMDIVVVVIMTLLSFFINLNDKYNVQIVDDVPLGFTPPKVPSPSLFLTLLGDSFAIAIVTYAISISLGKTVADKHDYKIDDNQEMLASGISNTFSSFFLCYVSGPSPARIWIVDKAGGTSQLMSAVSCALVVFIILYLGFLLEPLPLAALSVLLIYSLMIMVLQVRVLPSLYRQSKWDFAVWVFTCCCVVFLGVALGLFISLGFAIFALAVRIQLPSYKKEGNIEGSELFLDQKTFKVIHFAKSEEIV</sequence>
<keyword evidence="2 5" id="KW-0812">Transmembrane</keyword>
<feature type="transmembrane region" description="Helical" evidence="5">
    <location>
        <begin position="291"/>
        <end position="310"/>
    </location>
</feature>
<dbReference type="OrthoDB" id="288203at2759"/>
<reference evidence="7" key="1">
    <citation type="submission" date="2021-10" db="EMBL/GenBank/DDBJ databases">
        <title>Tropical sea cucumber genome reveals ecological adaptation and Cuvierian tubules defense mechanism.</title>
        <authorList>
            <person name="Chen T."/>
        </authorList>
    </citation>
    <scope>NUCLEOTIDE SEQUENCE</scope>
    <source>
        <strain evidence="7">Nanhai2018</strain>
        <tissue evidence="7">Muscle</tissue>
    </source>
</reference>
<comment type="subcellular location">
    <subcellularLocation>
        <location evidence="1">Membrane</location>
        <topology evidence="1">Multi-pass membrane protein</topology>
    </subcellularLocation>
</comment>
<protein>
    <submittedName>
        <fullName evidence="7">Pendrin</fullName>
    </submittedName>
</protein>
<feature type="transmembrane region" description="Helical" evidence="5">
    <location>
        <begin position="251"/>
        <end position="270"/>
    </location>
</feature>
<evidence type="ECO:0000256" key="5">
    <source>
        <dbReference type="SAM" id="Phobius"/>
    </source>
</evidence>
<dbReference type="Pfam" id="PF00916">
    <property type="entry name" value="Sulfate_transp"/>
    <property type="match status" value="1"/>
</dbReference>
<feature type="transmembrane region" description="Helical" evidence="5">
    <location>
        <begin position="172"/>
        <end position="190"/>
    </location>
</feature>
<evidence type="ECO:0000256" key="2">
    <source>
        <dbReference type="ARBA" id="ARBA00022692"/>
    </source>
</evidence>
<keyword evidence="4 5" id="KW-0472">Membrane</keyword>
<gene>
    <name evidence="7" type="ORF">HOLleu_04804</name>
</gene>
<evidence type="ECO:0000256" key="4">
    <source>
        <dbReference type="ARBA" id="ARBA00023136"/>
    </source>
</evidence>
<feature type="transmembrane region" description="Helical" evidence="5">
    <location>
        <begin position="330"/>
        <end position="348"/>
    </location>
</feature>
<evidence type="ECO:0000256" key="1">
    <source>
        <dbReference type="ARBA" id="ARBA00004141"/>
    </source>
</evidence>
<keyword evidence="8" id="KW-1185">Reference proteome</keyword>
<name>A0A9Q1HGZ7_HOLLE</name>
<feature type="transmembrane region" description="Helical" evidence="5">
    <location>
        <begin position="353"/>
        <end position="373"/>
    </location>
</feature>
<dbReference type="Proteomes" id="UP001152320">
    <property type="component" value="Chromosome 2"/>
</dbReference>
<dbReference type="GO" id="GO:0016020">
    <property type="term" value="C:membrane"/>
    <property type="evidence" value="ECO:0007669"/>
    <property type="project" value="UniProtKB-SubCell"/>
</dbReference>
<comment type="caution">
    <text evidence="7">The sequence shown here is derived from an EMBL/GenBank/DDBJ whole genome shotgun (WGS) entry which is preliminary data.</text>
</comment>
<dbReference type="PANTHER" id="PTHR11814">
    <property type="entry name" value="SULFATE TRANSPORTER"/>
    <property type="match status" value="1"/>
</dbReference>
<dbReference type="GO" id="GO:0055085">
    <property type="term" value="P:transmembrane transport"/>
    <property type="evidence" value="ECO:0007669"/>
    <property type="project" value="InterPro"/>
</dbReference>
<evidence type="ECO:0000259" key="6">
    <source>
        <dbReference type="Pfam" id="PF00916"/>
    </source>
</evidence>
<dbReference type="InterPro" id="IPR011547">
    <property type="entry name" value="SLC26A/SulP_dom"/>
</dbReference>
<evidence type="ECO:0000313" key="8">
    <source>
        <dbReference type="Proteomes" id="UP001152320"/>
    </source>
</evidence>
<dbReference type="AlphaFoldDB" id="A0A9Q1HGZ7"/>
<keyword evidence="3 5" id="KW-1133">Transmembrane helix</keyword>
<feature type="transmembrane region" description="Helical" evidence="5">
    <location>
        <begin position="385"/>
        <end position="417"/>
    </location>
</feature>
<dbReference type="EMBL" id="JAIZAY010000002">
    <property type="protein sequence ID" value="KAJ8046199.1"/>
    <property type="molecule type" value="Genomic_DNA"/>
</dbReference>
<organism evidence="7 8">
    <name type="scientific">Holothuria leucospilota</name>
    <name type="common">Black long sea cucumber</name>
    <name type="synonym">Mertensiothuria leucospilota</name>
    <dbReference type="NCBI Taxonomy" id="206669"/>
    <lineage>
        <taxon>Eukaryota</taxon>
        <taxon>Metazoa</taxon>
        <taxon>Echinodermata</taxon>
        <taxon>Eleutherozoa</taxon>
        <taxon>Echinozoa</taxon>
        <taxon>Holothuroidea</taxon>
        <taxon>Aspidochirotacea</taxon>
        <taxon>Aspidochirotida</taxon>
        <taxon>Holothuriidae</taxon>
        <taxon>Holothuria</taxon>
    </lineage>
</organism>
<evidence type="ECO:0000313" key="7">
    <source>
        <dbReference type="EMBL" id="KAJ8046199.1"/>
    </source>
</evidence>
<feature type="domain" description="SLC26A/SulP transporter" evidence="6">
    <location>
        <begin position="1"/>
        <end position="391"/>
    </location>
</feature>
<feature type="transmembrane region" description="Helical" evidence="5">
    <location>
        <begin position="202"/>
        <end position="223"/>
    </location>
</feature>
<feature type="transmembrane region" description="Helical" evidence="5">
    <location>
        <begin position="91"/>
        <end position="112"/>
    </location>
</feature>
<dbReference type="InterPro" id="IPR001902">
    <property type="entry name" value="SLC26A/SulP_fam"/>
</dbReference>
<accession>A0A9Q1HGZ7</accession>
<feature type="transmembrane region" description="Helical" evidence="5">
    <location>
        <begin position="6"/>
        <end position="27"/>
    </location>
</feature>